<dbReference type="InterPro" id="IPR036568">
    <property type="entry name" value="GGCT-like_sf"/>
</dbReference>
<reference evidence="2" key="1">
    <citation type="submission" date="2013-08" db="EMBL/GenBank/DDBJ databases">
        <authorList>
            <person name="Mendez C."/>
            <person name="Richter M."/>
            <person name="Ferrer M."/>
            <person name="Sanchez J."/>
        </authorList>
    </citation>
    <scope>NUCLEOTIDE SEQUENCE</scope>
</reference>
<accession>T0ZXA4</accession>
<reference evidence="2" key="2">
    <citation type="journal article" date="2014" name="ISME J.">
        <title>Microbial stratification in low pH oxic and suboxic macroscopic growths along an acid mine drainage.</title>
        <authorList>
            <person name="Mendez-Garcia C."/>
            <person name="Mesa V."/>
            <person name="Sprenger R.R."/>
            <person name="Richter M."/>
            <person name="Diez M.S."/>
            <person name="Solano J."/>
            <person name="Bargiela R."/>
            <person name="Golyshina O.V."/>
            <person name="Manteca A."/>
            <person name="Ramos J.L."/>
            <person name="Gallego J.R."/>
            <person name="Llorente I."/>
            <person name="Martins Dos Santos V.A."/>
            <person name="Jensen O.N."/>
            <person name="Pelaez A.I."/>
            <person name="Sanchez J."/>
            <person name="Ferrer M."/>
        </authorList>
    </citation>
    <scope>NUCLEOTIDE SEQUENCE</scope>
</reference>
<protein>
    <submittedName>
        <fullName evidence="2">AIG2 family protein</fullName>
    </submittedName>
</protein>
<evidence type="ECO:0000259" key="1">
    <source>
        <dbReference type="Pfam" id="PF06094"/>
    </source>
</evidence>
<dbReference type="Gene3D" id="3.10.490.10">
    <property type="entry name" value="Gamma-glutamyl cyclotransferase-like"/>
    <property type="match status" value="1"/>
</dbReference>
<feature type="domain" description="Gamma-glutamylcyclotransferase AIG2-like" evidence="1">
    <location>
        <begin position="18"/>
        <end position="59"/>
    </location>
</feature>
<dbReference type="SUPFAM" id="SSF110857">
    <property type="entry name" value="Gamma-glutamyl cyclotransferase-like"/>
    <property type="match status" value="1"/>
</dbReference>
<gene>
    <name evidence="2" type="ORF">B1B_11728</name>
</gene>
<sequence length="133" mass="15108">MEQECLSPDIAHTELFRLFVYGTLKRGFENHMRFFDGGICASSAWCPGILFDTPWDHPVARVPKDLILAYGTSDTSEDLALQNRLQLKREDLAIDSENTQSANCIHGEVLILEDPWKVLPRLDLFEEFSPGLL</sequence>
<dbReference type="AlphaFoldDB" id="T0ZXA4"/>
<organism evidence="2">
    <name type="scientific">mine drainage metagenome</name>
    <dbReference type="NCBI Taxonomy" id="410659"/>
    <lineage>
        <taxon>unclassified sequences</taxon>
        <taxon>metagenomes</taxon>
        <taxon>ecological metagenomes</taxon>
    </lineage>
</organism>
<name>T0ZXA4_9ZZZZ</name>
<evidence type="ECO:0000313" key="2">
    <source>
        <dbReference type="EMBL" id="EQD49252.1"/>
    </source>
</evidence>
<dbReference type="InterPro" id="IPR009288">
    <property type="entry name" value="AIG2-like_dom"/>
</dbReference>
<feature type="non-terminal residue" evidence="2">
    <location>
        <position position="133"/>
    </location>
</feature>
<proteinExistence type="predicted"/>
<dbReference type="EMBL" id="AUZY01007650">
    <property type="protein sequence ID" value="EQD49252.1"/>
    <property type="molecule type" value="Genomic_DNA"/>
</dbReference>
<comment type="caution">
    <text evidence="2">The sequence shown here is derived from an EMBL/GenBank/DDBJ whole genome shotgun (WGS) entry which is preliminary data.</text>
</comment>
<dbReference type="Pfam" id="PF06094">
    <property type="entry name" value="GGACT"/>
    <property type="match status" value="1"/>
</dbReference>